<dbReference type="Proteomes" id="UP000199468">
    <property type="component" value="Unassembled WGS sequence"/>
</dbReference>
<proteinExistence type="inferred from homology"/>
<comment type="similarity">
    <text evidence="1">Belongs to the glycosyltransferase 2 family.</text>
</comment>
<evidence type="ECO:0000256" key="4">
    <source>
        <dbReference type="SAM" id="MobiDB-lite"/>
    </source>
</evidence>
<dbReference type="Gene3D" id="3.90.550.10">
    <property type="entry name" value="Spore Coat Polysaccharide Biosynthesis Protein SpsA, Chain A"/>
    <property type="match status" value="1"/>
</dbReference>
<dbReference type="SUPFAM" id="SSF53448">
    <property type="entry name" value="Nucleotide-diphospho-sugar transferases"/>
    <property type="match status" value="1"/>
</dbReference>
<reference evidence="6 7" key="1">
    <citation type="submission" date="2016-10" db="EMBL/GenBank/DDBJ databases">
        <authorList>
            <person name="Varghese N."/>
            <person name="Submissions S."/>
        </authorList>
    </citation>
    <scope>NUCLEOTIDE SEQUENCE [LARGE SCALE GENOMIC DNA]</scope>
    <source>
        <strain evidence="6 7">DSM 26672</strain>
    </source>
</reference>
<dbReference type="EMBL" id="FNBZ01000004">
    <property type="protein sequence ID" value="SDG61939.1"/>
    <property type="molecule type" value="Genomic_DNA"/>
</dbReference>
<evidence type="ECO:0000313" key="7">
    <source>
        <dbReference type="Proteomes" id="UP000199468"/>
    </source>
</evidence>
<dbReference type="InterPro" id="IPR001173">
    <property type="entry name" value="Glyco_trans_2-like"/>
</dbReference>
<evidence type="ECO:0000313" key="6">
    <source>
        <dbReference type="EMBL" id="SDG61939.1"/>
    </source>
</evidence>
<evidence type="ECO:0000256" key="3">
    <source>
        <dbReference type="ARBA" id="ARBA00022679"/>
    </source>
</evidence>
<dbReference type="Pfam" id="PF00535">
    <property type="entry name" value="Glycos_transf_2"/>
    <property type="match status" value="1"/>
</dbReference>
<dbReference type="PANTHER" id="PTHR43179">
    <property type="entry name" value="RHAMNOSYLTRANSFERASE WBBL"/>
    <property type="match status" value="1"/>
</dbReference>
<comment type="caution">
    <text evidence="6">The sequence shown here is derived from an EMBL/GenBank/DDBJ whole genome shotgun (WGS) entry which is preliminary data.</text>
</comment>
<accession>A0ABY0P220</accession>
<feature type="region of interest" description="Disordered" evidence="4">
    <location>
        <begin position="1"/>
        <end position="22"/>
    </location>
</feature>
<gene>
    <name evidence="6" type="ORF">SAMN05421844_104509</name>
</gene>
<feature type="compositionally biased region" description="Polar residues" evidence="4">
    <location>
        <begin position="1"/>
        <end position="11"/>
    </location>
</feature>
<evidence type="ECO:0000256" key="1">
    <source>
        <dbReference type="ARBA" id="ARBA00006739"/>
    </source>
</evidence>
<organism evidence="6 7">
    <name type="scientific">Bosea robiniae</name>
    <dbReference type="NCBI Taxonomy" id="1036780"/>
    <lineage>
        <taxon>Bacteria</taxon>
        <taxon>Pseudomonadati</taxon>
        <taxon>Pseudomonadota</taxon>
        <taxon>Alphaproteobacteria</taxon>
        <taxon>Hyphomicrobiales</taxon>
        <taxon>Boseaceae</taxon>
        <taxon>Bosea</taxon>
    </lineage>
</organism>
<feature type="domain" description="Glycosyltransferase 2-like" evidence="5">
    <location>
        <begin position="48"/>
        <end position="215"/>
    </location>
</feature>
<keyword evidence="2" id="KW-0328">Glycosyltransferase</keyword>
<evidence type="ECO:0000256" key="2">
    <source>
        <dbReference type="ARBA" id="ARBA00022676"/>
    </source>
</evidence>
<keyword evidence="3" id="KW-0808">Transferase</keyword>
<keyword evidence="7" id="KW-1185">Reference proteome</keyword>
<dbReference type="InterPro" id="IPR029044">
    <property type="entry name" value="Nucleotide-diphossugar_trans"/>
</dbReference>
<sequence length="351" mass="37470">MTMASQTAQSTPGGGPDHPAGPVFGTPESFAVVAGSAPEALAGVTSVVCVPTFKRPDMLEATLRSLASQKGGHDFAVIVVENEGIERAGAARASALLAAGLFKGFVLVEPRQGNCKAYNAAWRCALTRFPALEQILGIDDDEEAEPGWLDAFVTAARTAPAELFGGSVTPVFTDASRAWLSAHPVFRSHYGSSGPVPMLYSSANYLIRRSVLERLGFPFLDESFDFTGGGDTDFFTRAKAAGFRFWWVQEAAQRETMPARRSEFGWIHARGLRNGAISAAIERRQNPGTAGRLRVLAKSLALLAAAVPRGLALGIRTGSGLIGLYHAQVAIGRLMSEFGVANEQYRKPEKN</sequence>
<protein>
    <submittedName>
        <fullName evidence="6">Glycosyltransferase, GT2 family</fullName>
    </submittedName>
</protein>
<name>A0ABY0P220_9HYPH</name>
<evidence type="ECO:0000259" key="5">
    <source>
        <dbReference type="Pfam" id="PF00535"/>
    </source>
</evidence>
<dbReference type="PANTHER" id="PTHR43179:SF12">
    <property type="entry name" value="GALACTOFURANOSYLTRANSFERASE GLFT2"/>
    <property type="match status" value="1"/>
</dbReference>